<dbReference type="GO" id="GO:0015297">
    <property type="term" value="F:antiporter activity"/>
    <property type="evidence" value="ECO:0007669"/>
    <property type="project" value="UniProtKB-KW"/>
</dbReference>
<keyword evidence="12" id="KW-1185">Reference proteome</keyword>
<dbReference type="CDD" id="cd13137">
    <property type="entry name" value="MATE_NorM_like"/>
    <property type="match status" value="1"/>
</dbReference>
<evidence type="ECO:0000313" key="12">
    <source>
        <dbReference type="Proteomes" id="UP000190395"/>
    </source>
</evidence>
<proteinExistence type="predicted"/>
<feature type="transmembrane region" description="Helical" evidence="10">
    <location>
        <begin position="311"/>
        <end position="331"/>
    </location>
</feature>
<evidence type="ECO:0000256" key="7">
    <source>
        <dbReference type="ARBA" id="ARBA00023065"/>
    </source>
</evidence>
<evidence type="ECO:0000256" key="4">
    <source>
        <dbReference type="ARBA" id="ARBA00022475"/>
    </source>
</evidence>
<feature type="transmembrane region" description="Helical" evidence="10">
    <location>
        <begin position="88"/>
        <end position="106"/>
    </location>
</feature>
<feature type="transmembrane region" description="Helical" evidence="10">
    <location>
        <begin position="185"/>
        <end position="207"/>
    </location>
</feature>
<feature type="transmembrane region" description="Helical" evidence="10">
    <location>
        <begin position="50"/>
        <end position="68"/>
    </location>
</feature>
<keyword evidence="5 10" id="KW-0812">Transmembrane</keyword>
<evidence type="ECO:0000256" key="10">
    <source>
        <dbReference type="SAM" id="Phobius"/>
    </source>
</evidence>
<organism evidence="11 12">
    <name type="scientific">Treponema berlinense</name>
    <dbReference type="NCBI Taxonomy" id="225004"/>
    <lineage>
        <taxon>Bacteria</taxon>
        <taxon>Pseudomonadati</taxon>
        <taxon>Spirochaetota</taxon>
        <taxon>Spirochaetia</taxon>
        <taxon>Spirochaetales</taxon>
        <taxon>Treponemataceae</taxon>
        <taxon>Treponema</taxon>
    </lineage>
</organism>
<evidence type="ECO:0000256" key="1">
    <source>
        <dbReference type="ARBA" id="ARBA00004651"/>
    </source>
</evidence>
<keyword evidence="8 10" id="KW-0472">Membrane</keyword>
<dbReference type="InterPro" id="IPR048279">
    <property type="entry name" value="MdtK-like"/>
</dbReference>
<evidence type="ECO:0000256" key="9">
    <source>
        <dbReference type="ARBA" id="ARBA00031636"/>
    </source>
</evidence>
<evidence type="ECO:0000256" key="8">
    <source>
        <dbReference type="ARBA" id="ARBA00023136"/>
    </source>
</evidence>
<dbReference type="OrthoDB" id="62420at2"/>
<feature type="transmembrane region" description="Helical" evidence="10">
    <location>
        <begin position="343"/>
        <end position="361"/>
    </location>
</feature>
<accession>A0A1T4PSY1</accession>
<dbReference type="InterPro" id="IPR050222">
    <property type="entry name" value="MATE_MdtK"/>
</dbReference>
<feature type="transmembrane region" description="Helical" evidence="10">
    <location>
        <begin position="382"/>
        <end position="403"/>
    </location>
</feature>
<dbReference type="InterPro" id="IPR002528">
    <property type="entry name" value="MATE_fam"/>
</dbReference>
<feature type="transmembrane region" description="Helical" evidence="10">
    <location>
        <begin position="250"/>
        <end position="273"/>
    </location>
</feature>
<keyword evidence="3" id="KW-0050">Antiport</keyword>
<evidence type="ECO:0000313" key="11">
    <source>
        <dbReference type="EMBL" id="SJZ94643.1"/>
    </source>
</evidence>
<dbReference type="Pfam" id="PF01554">
    <property type="entry name" value="MatE"/>
    <property type="match status" value="2"/>
</dbReference>
<dbReference type="AlphaFoldDB" id="A0A1T4PSY1"/>
<dbReference type="STRING" id="225004.SAMN02745152_01706"/>
<keyword evidence="4" id="KW-1003">Cell membrane</keyword>
<dbReference type="GO" id="GO:0042910">
    <property type="term" value="F:xenobiotic transmembrane transporter activity"/>
    <property type="evidence" value="ECO:0007669"/>
    <property type="project" value="InterPro"/>
</dbReference>
<dbReference type="GO" id="GO:0005886">
    <property type="term" value="C:plasma membrane"/>
    <property type="evidence" value="ECO:0007669"/>
    <property type="project" value="UniProtKB-SubCell"/>
</dbReference>
<feature type="transmembrane region" description="Helical" evidence="10">
    <location>
        <begin position="126"/>
        <end position="146"/>
    </location>
</feature>
<keyword evidence="6 10" id="KW-1133">Transmembrane helix</keyword>
<dbReference type="PANTHER" id="PTHR43298:SF2">
    <property type="entry name" value="FMN_FAD EXPORTER YEEO-RELATED"/>
    <property type="match status" value="1"/>
</dbReference>
<evidence type="ECO:0000256" key="2">
    <source>
        <dbReference type="ARBA" id="ARBA00022448"/>
    </source>
</evidence>
<comment type="subcellular location">
    <subcellularLocation>
        <location evidence="1">Cell membrane</location>
        <topology evidence="1">Multi-pass membrane protein</topology>
    </subcellularLocation>
</comment>
<evidence type="ECO:0000256" key="6">
    <source>
        <dbReference type="ARBA" id="ARBA00022989"/>
    </source>
</evidence>
<dbReference type="PANTHER" id="PTHR43298">
    <property type="entry name" value="MULTIDRUG RESISTANCE PROTEIN NORM-RELATED"/>
    <property type="match status" value="1"/>
</dbReference>
<dbReference type="NCBIfam" id="TIGR00797">
    <property type="entry name" value="matE"/>
    <property type="match status" value="1"/>
</dbReference>
<name>A0A1T4PSY1_9SPIR</name>
<evidence type="ECO:0000256" key="3">
    <source>
        <dbReference type="ARBA" id="ARBA00022449"/>
    </source>
</evidence>
<protein>
    <recommendedName>
        <fullName evidence="9">Multidrug-efflux transporter</fullName>
    </recommendedName>
</protein>
<dbReference type="Proteomes" id="UP000190395">
    <property type="component" value="Unassembled WGS sequence"/>
</dbReference>
<sequence>MEVKGRQLFQLLVPLMVEQLLNSFMGTADTVMITKCGSAAISAVSLVDSINVMVVLIFSAMATGGAILCSQYLGRKDIKQACHAGKQLILSVTFVSIVGTAILILFKKSILSLIFGSVEAEVMSKSEIYFFITALSYPFIAIYNSGAAIFRADGNSKLPMVVSTISNILNIVGNAIFIFGFNMSVAGAALSTLISRIFCAVVILILLNRTKQQIAIDSYLAKPDFREISQILRIGIPSGIENGMFQFGKLAIQSSVSTLGTAAIAANALTSVLESFSSQAPIGIGIALMTLAGQAYGAGNYKLAEKYIKKLTFFSFIAVAISSVIVIGIVKPLTVLSGMDADVALLTIQLSVFVHVIKPFAWSFSFIPPYGMRATGDVRFPMLVSTVTMWTCRVALTIFLIRVLKTGPLGVWIGMSSDWVIRSVIFFFRFKSGKYIHRTAV</sequence>
<feature type="transmembrane region" description="Helical" evidence="10">
    <location>
        <begin position="158"/>
        <end position="179"/>
    </location>
</feature>
<dbReference type="GeneID" id="303367937"/>
<feature type="transmembrane region" description="Helical" evidence="10">
    <location>
        <begin position="409"/>
        <end position="428"/>
    </location>
</feature>
<reference evidence="11 12" key="1">
    <citation type="submission" date="2017-02" db="EMBL/GenBank/DDBJ databases">
        <authorList>
            <person name="Peterson S.W."/>
        </authorList>
    </citation>
    <scope>NUCLEOTIDE SEQUENCE [LARGE SCALE GENOMIC DNA]</scope>
    <source>
        <strain evidence="11 12">ATCC BAA-909</strain>
    </source>
</reference>
<dbReference type="EMBL" id="FUXC01000010">
    <property type="protein sequence ID" value="SJZ94643.1"/>
    <property type="molecule type" value="Genomic_DNA"/>
</dbReference>
<dbReference type="GO" id="GO:0006811">
    <property type="term" value="P:monoatomic ion transport"/>
    <property type="evidence" value="ECO:0007669"/>
    <property type="project" value="UniProtKB-KW"/>
</dbReference>
<feature type="transmembrane region" description="Helical" evidence="10">
    <location>
        <begin position="279"/>
        <end position="299"/>
    </location>
</feature>
<dbReference type="RefSeq" id="WP_078931436.1">
    <property type="nucleotide sequence ID" value="NZ_CAMCOW010000020.1"/>
</dbReference>
<keyword evidence="7" id="KW-0406">Ion transport</keyword>
<gene>
    <name evidence="11" type="ORF">SAMN02745152_01706</name>
</gene>
<keyword evidence="2" id="KW-0813">Transport</keyword>
<dbReference type="PIRSF" id="PIRSF006603">
    <property type="entry name" value="DinF"/>
    <property type="match status" value="1"/>
</dbReference>
<evidence type="ECO:0000256" key="5">
    <source>
        <dbReference type="ARBA" id="ARBA00022692"/>
    </source>
</evidence>